<accession>A0A095QWK8</accession>
<reference evidence="2 3" key="1">
    <citation type="submission" date="2014-08" db="EMBL/GenBank/DDBJ databases">
        <authorList>
            <person name="Bunnell A."/>
            <person name="Chain P.S."/>
            <person name="Chertkov O."/>
            <person name="Currie B.J."/>
            <person name="Daligault H.E."/>
            <person name="Davenport K.W."/>
            <person name="Davis C."/>
            <person name="Gleasner C.D."/>
            <person name="Johnson S.L."/>
            <person name="Kaestli M."/>
            <person name="Koren S."/>
            <person name="Kunde Y.A."/>
            <person name="Mayo M."/>
            <person name="McMurry K.K."/>
            <person name="Price E.P."/>
            <person name="Reitenga K.G."/>
            <person name="Robison R."/>
            <person name="Rosovitz M.J."/>
            <person name="Sarovich D.S."/>
            <person name="Teshima H."/>
        </authorList>
    </citation>
    <scope>NUCLEOTIDE SEQUENCE [LARGE SCALE GENOMIC DNA]</scope>
    <source>
        <strain evidence="2 3">MSHR44</strain>
    </source>
</reference>
<dbReference type="Gene3D" id="1.20.120.520">
    <property type="entry name" value="nmb1532 protein domain like"/>
    <property type="match status" value="1"/>
</dbReference>
<comment type="caution">
    <text evidence="2">The sequence shown here is derived from an EMBL/GenBank/DDBJ whole genome shotgun (WGS) entry which is preliminary data.</text>
</comment>
<dbReference type="OrthoDB" id="8560984at2"/>
<evidence type="ECO:0000313" key="3">
    <source>
        <dbReference type="Proteomes" id="UP000030475"/>
    </source>
</evidence>
<dbReference type="InterPro" id="IPR006016">
    <property type="entry name" value="UspA"/>
</dbReference>
<feature type="region of interest" description="Disordered" evidence="1">
    <location>
        <begin position="51"/>
        <end position="103"/>
    </location>
</feature>
<dbReference type="RefSeq" id="WP_004523274.1">
    <property type="nucleotide sequence ID" value="NZ_CM121438.1"/>
</dbReference>
<dbReference type="Pfam" id="PF00582">
    <property type="entry name" value="Usp"/>
    <property type="match status" value="1"/>
</dbReference>
<organism evidence="2 3">
    <name type="scientific">Burkholderia pseudomallei</name>
    <name type="common">Pseudomonas pseudomallei</name>
    <dbReference type="NCBI Taxonomy" id="28450"/>
    <lineage>
        <taxon>Bacteria</taxon>
        <taxon>Pseudomonadati</taxon>
        <taxon>Pseudomonadota</taxon>
        <taxon>Betaproteobacteria</taxon>
        <taxon>Burkholderiales</taxon>
        <taxon>Burkholderiaceae</taxon>
        <taxon>Burkholderia</taxon>
        <taxon>pseudomallei group</taxon>
    </lineage>
</organism>
<evidence type="ECO:0000313" key="2">
    <source>
        <dbReference type="EMBL" id="KGX15993.1"/>
    </source>
</evidence>
<dbReference type="SUPFAM" id="SSF52402">
    <property type="entry name" value="Adenine nucleotide alpha hydrolases-like"/>
    <property type="match status" value="1"/>
</dbReference>
<evidence type="ECO:0000256" key="1">
    <source>
        <dbReference type="SAM" id="MobiDB-lite"/>
    </source>
</evidence>
<dbReference type="AlphaFoldDB" id="A0A095QWK8"/>
<dbReference type="EMBL" id="JQIM01000008">
    <property type="protein sequence ID" value="KGX15993.1"/>
    <property type="molecule type" value="Genomic_DNA"/>
</dbReference>
<feature type="compositionally biased region" description="Basic and acidic residues" evidence="1">
    <location>
        <begin position="51"/>
        <end position="79"/>
    </location>
</feature>
<dbReference type="InterPro" id="IPR014729">
    <property type="entry name" value="Rossmann-like_a/b/a_fold"/>
</dbReference>
<sequence length="353" mass="36482">MYRHFLVPVDDTDAGIDTVAYALEFARSIGARITFVQTRIEFEAADAARRIGETERKEQTQRTDDAGKSGECGRSDESVRPAPTPDAAARPAAEATPAARAPELPIAKAEAAARAQGVPCDSVRAAGATTADALAGAMLAHDCDLLCVGPALGDAAAAPPHACVADRLAARGIAVLTCAFRRTPAAARAIAALYAAHREAAGALGAWLAQLRAAIAAGRALDADAAHAIANGLSHLRDGRQPKAARRLYAALRGATGALDAELGELERQRLRNARMLSGLLEAIHAGIAREAPPVRLEHALSAYAQCVCEHAGRGEGVIVPAAQRYLADDDWRAIDASLALIASGPAAATRGA</sequence>
<name>A0A095QWK8_BURPE</name>
<dbReference type="Gene3D" id="3.40.50.620">
    <property type="entry name" value="HUPs"/>
    <property type="match status" value="1"/>
</dbReference>
<protein>
    <submittedName>
        <fullName evidence="2">Universal stress family protein</fullName>
    </submittedName>
</protein>
<proteinExistence type="predicted"/>
<dbReference type="Proteomes" id="UP000030475">
    <property type="component" value="Unassembled WGS sequence"/>
</dbReference>
<feature type="compositionally biased region" description="Low complexity" evidence="1">
    <location>
        <begin position="85"/>
        <end position="103"/>
    </location>
</feature>
<gene>
    <name evidence="2" type="ORF">Y036_5205</name>
</gene>